<feature type="region of interest" description="Disordered" evidence="3">
    <location>
        <begin position="1116"/>
        <end position="1145"/>
    </location>
</feature>
<evidence type="ECO:0000256" key="1">
    <source>
        <dbReference type="ARBA" id="ARBA00004496"/>
    </source>
</evidence>
<dbReference type="InterPro" id="IPR039762">
    <property type="entry name" value="Nmd2/UPF2"/>
</dbReference>
<dbReference type="STRING" id="101091.A0A1C7N1M8"/>
<name>A0A1C7N1M8_9FUNG</name>
<gene>
    <name evidence="5" type="primary">UPF2</name>
    <name evidence="5" type="ORF">A0J61_08905</name>
</gene>
<evidence type="ECO:0000256" key="2">
    <source>
        <dbReference type="ARBA" id="ARBA00022490"/>
    </source>
</evidence>
<dbReference type="InterPro" id="IPR007193">
    <property type="entry name" value="Upf2/Nmd2_C"/>
</dbReference>
<dbReference type="FunFam" id="1.25.40.180:FF:000037">
    <property type="entry name" value="Nonsense-mediated mRNA decay factor (Upf2)"/>
    <property type="match status" value="1"/>
</dbReference>
<dbReference type="Pfam" id="PF02854">
    <property type="entry name" value="MIF4G"/>
    <property type="match status" value="2"/>
</dbReference>
<dbReference type="GO" id="GO:0000184">
    <property type="term" value="P:nuclear-transcribed mRNA catabolic process, nonsense-mediated decay"/>
    <property type="evidence" value="ECO:0007669"/>
    <property type="project" value="InterPro"/>
</dbReference>
<evidence type="ECO:0000256" key="3">
    <source>
        <dbReference type="SAM" id="MobiDB-lite"/>
    </source>
</evidence>
<proteinExistence type="predicted"/>
<feature type="region of interest" description="Disordered" evidence="3">
    <location>
        <begin position="416"/>
        <end position="460"/>
    </location>
</feature>
<dbReference type="FunCoup" id="A0A1C7N1M8">
    <property type="interactions" value="839"/>
</dbReference>
<keyword evidence="2" id="KW-0963">Cytoplasm</keyword>
<dbReference type="GO" id="GO:0005737">
    <property type="term" value="C:cytoplasm"/>
    <property type="evidence" value="ECO:0007669"/>
    <property type="project" value="UniProtKB-SubCell"/>
</dbReference>
<sequence>MDDTKKELRRLNKLVWEKGKGETPKNLDSNIKKNTAFIKKCKTSLGVDMRTQLLNDINKLNLEKYISEIVSSTMEGMAKCKSNVDIAACVEVISALHQRFPNTFTPLLTYQLAKTLQMPTKQYLASLSPEQREKEETARIVRQRTYLRIVCELWLVGVLRYVEDGIPTLSSVNLGGVETHRDAVAGLIGDPVSSQTVNASNKKNAKPVEQGGFVYKVLKDMLSSDTEHHLNLPLVASFLKNYGQSVLNIVPRKQQAAAEQHQEEISTIDQDSVITADTHALLTNLFQHYYKTVCVHLTKMHKLIQKMNRHNNEILFSRGELSEETKLKHEKATKAYEKLLNNTQTLSDALDEDMPDLPVDEAIAKPSIVSASTANMFADGKENVSNGIWEDEDARKFYEDLPDLRILVPDVFLDSQQSTKKTEDEKTEDEKTEEIEKEEESVSTPMTEEEEEEEDDLMDPADMVDEAIENTDETATDEANKPSTQSVQLDSLLARLPTCANRDLIDSVAVDFCYMNNKNARKKLVKTLLNVQRQRLDLLPYYSRLIAILNVYFPDIGEMALAALTYEFKGLQRKKTQDLLESRIKNIRFLSELTKFRVTPAHTIFHSFKIALDDFTNHNIDVVCNLLETCGRFLFRSPETNARMAGMLETVMRKKNVQHLDSRYALMVENAYYQANPPDKPAIQVKERSPMELYIRKLIHEDLCKKSLDKVLKQLRKLHWEDPEIQNIMTKIFQKIWKVKFGNIHLMAILASGLNRYHSDFGVHIVDAVVEEIRIGLEQNIFKHNQRRIAVAKYLGELYNYRMIDSPLIFDTLYSIVTFGHEFGRPARERFCPMDAPNDFFRIRLCCTLLDTCGMCFDRGSSKKKLDHFLIFFQMYVLSKNKPPMDVDFMITDTLEMLRPQLSIMTTYEEANEAVDRMFLEQLRSVQGSEGRPLTEDGFEESDASDSSLSDDEGVTGQPEDVTHEDEFTGEVEVDQSLMEEEDEVVVLKNKQQLSREEEEDFEREFSKMMSDSIDSRKFEKKTAMLDVPIPMNLRGSQDRRTMAQEMNRAETGKMAFTLLTKKGNRQQTKIMQVPSDSVLAVSTRSKQEAEREEQQQLKKLVLNYEEREEAAARQAFAEEKARSKGQFRGKKVLQMGGGGGSFGW</sequence>
<feature type="compositionally biased region" description="Acidic residues" evidence="3">
    <location>
        <begin position="425"/>
        <end position="460"/>
    </location>
</feature>
<evidence type="ECO:0000313" key="6">
    <source>
        <dbReference type="Proteomes" id="UP000093000"/>
    </source>
</evidence>
<feature type="domain" description="MIF4G" evidence="4">
    <location>
        <begin position="693"/>
        <end position="901"/>
    </location>
</feature>
<feature type="region of interest" description="Disordered" evidence="3">
    <location>
        <begin position="926"/>
        <end position="968"/>
    </location>
</feature>
<dbReference type="Gene3D" id="4.10.80.160">
    <property type="match status" value="1"/>
</dbReference>
<dbReference type="SUPFAM" id="SSF48371">
    <property type="entry name" value="ARM repeat"/>
    <property type="match status" value="2"/>
</dbReference>
<reference evidence="5 6" key="1">
    <citation type="submission" date="2016-03" db="EMBL/GenBank/DDBJ databases">
        <title>Choanephora cucurbitarum.</title>
        <authorList>
            <person name="Min B."/>
            <person name="Park H."/>
            <person name="Park J.-H."/>
            <person name="Shin H.-D."/>
            <person name="Choi I.-G."/>
        </authorList>
    </citation>
    <scope>NUCLEOTIDE SEQUENCE [LARGE SCALE GENOMIC DNA]</scope>
    <source>
        <strain evidence="5 6">KUS-F28377</strain>
    </source>
</reference>
<feature type="compositionally biased region" description="Acidic residues" evidence="3">
    <location>
        <begin position="937"/>
        <end position="954"/>
    </location>
</feature>
<dbReference type="OrthoDB" id="27832at2759"/>
<dbReference type="InterPro" id="IPR016024">
    <property type="entry name" value="ARM-type_fold"/>
</dbReference>
<dbReference type="AlphaFoldDB" id="A0A1C7N1M8"/>
<dbReference type="SMART" id="SM00543">
    <property type="entry name" value="MIF4G"/>
    <property type="match status" value="2"/>
</dbReference>
<organism evidence="5 6">
    <name type="scientific">Choanephora cucurbitarum</name>
    <dbReference type="NCBI Taxonomy" id="101091"/>
    <lineage>
        <taxon>Eukaryota</taxon>
        <taxon>Fungi</taxon>
        <taxon>Fungi incertae sedis</taxon>
        <taxon>Mucoromycota</taxon>
        <taxon>Mucoromycotina</taxon>
        <taxon>Mucoromycetes</taxon>
        <taxon>Mucorales</taxon>
        <taxon>Mucorineae</taxon>
        <taxon>Choanephoraceae</taxon>
        <taxon>Choanephoroideae</taxon>
        <taxon>Choanephora</taxon>
    </lineage>
</organism>
<accession>A0A1C7N1M8</accession>
<dbReference type="InParanoid" id="A0A1C7N1M8"/>
<dbReference type="Pfam" id="PF04050">
    <property type="entry name" value="Upf2"/>
    <property type="match status" value="1"/>
</dbReference>
<dbReference type="GO" id="GO:0035145">
    <property type="term" value="C:exon-exon junction complex"/>
    <property type="evidence" value="ECO:0007669"/>
    <property type="project" value="TreeGrafter"/>
</dbReference>
<feature type="compositionally biased region" description="Gly residues" evidence="3">
    <location>
        <begin position="1136"/>
        <end position="1145"/>
    </location>
</feature>
<dbReference type="EMBL" id="LUGH01000732">
    <property type="protein sequence ID" value="OBZ83045.1"/>
    <property type="molecule type" value="Genomic_DNA"/>
</dbReference>
<dbReference type="InterPro" id="IPR003890">
    <property type="entry name" value="MIF4G-like_typ-3"/>
</dbReference>
<feature type="domain" description="MIF4G" evidence="4">
    <location>
        <begin position="490"/>
        <end position="678"/>
    </location>
</feature>
<keyword evidence="6" id="KW-1185">Reference proteome</keyword>
<dbReference type="PANTHER" id="PTHR12839">
    <property type="entry name" value="NONSENSE-MEDIATED MRNA DECAY PROTEIN 2 UP-FRAMESHIFT SUPPRESSOR 2"/>
    <property type="match status" value="1"/>
</dbReference>
<protein>
    <submittedName>
        <fullName evidence="5">Regulator of nonsense transcripts 2</fullName>
    </submittedName>
</protein>
<evidence type="ECO:0000313" key="5">
    <source>
        <dbReference type="EMBL" id="OBZ83045.1"/>
    </source>
</evidence>
<comment type="subcellular location">
    <subcellularLocation>
        <location evidence="1">Cytoplasm</location>
    </subcellularLocation>
</comment>
<evidence type="ECO:0000259" key="4">
    <source>
        <dbReference type="SMART" id="SM00543"/>
    </source>
</evidence>
<dbReference type="GO" id="GO:0003723">
    <property type="term" value="F:RNA binding"/>
    <property type="evidence" value="ECO:0007669"/>
    <property type="project" value="InterPro"/>
</dbReference>
<comment type="caution">
    <text evidence="5">The sequence shown here is derived from an EMBL/GenBank/DDBJ whole genome shotgun (WGS) entry which is preliminary data.</text>
</comment>
<dbReference type="Proteomes" id="UP000093000">
    <property type="component" value="Unassembled WGS sequence"/>
</dbReference>
<dbReference type="Gene3D" id="1.25.40.180">
    <property type="match status" value="3"/>
</dbReference>
<dbReference type="PANTHER" id="PTHR12839:SF7">
    <property type="entry name" value="REGULATOR OF NONSENSE TRANSCRIPTS 2"/>
    <property type="match status" value="1"/>
</dbReference>